<dbReference type="NCBIfam" id="NF005693">
    <property type="entry name" value="PRK07500.1"/>
    <property type="match status" value="1"/>
</dbReference>
<evidence type="ECO:0000259" key="6">
    <source>
        <dbReference type="Pfam" id="PF04542"/>
    </source>
</evidence>
<reference evidence="8" key="1">
    <citation type="submission" date="2021-01" db="EMBL/GenBank/DDBJ databases">
        <title>Genome seq and assembly of Tabrizicola sp. KVB23.</title>
        <authorList>
            <person name="Chhetri G."/>
        </authorList>
    </citation>
    <scope>NUCLEOTIDE SEQUENCE</scope>
    <source>
        <strain evidence="8">KVB23</strain>
    </source>
</reference>
<dbReference type="CDD" id="cd06171">
    <property type="entry name" value="Sigma70_r4"/>
    <property type="match status" value="1"/>
</dbReference>
<dbReference type="PANTHER" id="PTHR30376">
    <property type="entry name" value="SIGMA FACTOR RPOH HEAT SHOCK RELATED"/>
    <property type="match status" value="1"/>
</dbReference>
<dbReference type="Proteomes" id="UP000619033">
    <property type="component" value="Unassembled WGS sequence"/>
</dbReference>
<dbReference type="SUPFAM" id="SSF88659">
    <property type="entry name" value="Sigma3 and sigma4 domains of RNA polymerase sigma factors"/>
    <property type="match status" value="1"/>
</dbReference>
<dbReference type="InterPro" id="IPR013325">
    <property type="entry name" value="RNA_pol_sigma_r2"/>
</dbReference>
<dbReference type="InterPro" id="IPR013324">
    <property type="entry name" value="RNA_pol_sigma_r3/r4-like"/>
</dbReference>
<dbReference type="SUPFAM" id="SSF88946">
    <property type="entry name" value="Sigma2 domain of RNA polymerase sigma factors"/>
    <property type="match status" value="1"/>
</dbReference>
<evidence type="ECO:0000256" key="3">
    <source>
        <dbReference type="ARBA" id="ARBA00023082"/>
    </source>
</evidence>
<protein>
    <submittedName>
        <fullName evidence="8">RNA polymerase factor sigma-32</fullName>
    </submittedName>
</protein>
<dbReference type="RefSeq" id="WP_202657350.1">
    <property type="nucleotide sequence ID" value="NZ_JAESVP010000001.1"/>
</dbReference>
<comment type="caution">
    <text evidence="8">The sequence shown here is derived from an EMBL/GenBank/DDBJ whole genome shotgun (WGS) entry which is preliminary data.</text>
</comment>
<feature type="domain" description="RNA polymerase sigma-70 region 2" evidence="6">
    <location>
        <begin position="45"/>
        <end position="113"/>
    </location>
</feature>
<evidence type="ECO:0000259" key="7">
    <source>
        <dbReference type="Pfam" id="PF04545"/>
    </source>
</evidence>
<dbReference type="InterPro" id="IPR014284">
    <property type="entry name" value="RNA_pol_sigma-70_dom"/>
</dbReference>
<keyword evidence="2" id="KW-0805">Transcription regulation</keyword>
<evidence type="ECO:0000256" key="4">
    <source>
        <dbReference type="ARBA" id="ARBA00023125"/>
    </source>
</evidence>
<dbReference type="InterPro" id="IPR000943">
    <property type="entry name" value="RNA_pol_sigma70"/>
</dbReference>
<evidence type="ECO:0000256" key="5">
    <source>
        <dbReference type="ARBA" id="ARBA00023163"/>
    </source>
</evidence>
<organism evidence="8 9">
    <name type="scientific">Fuscibacter oryzae</name>
    <dbReference type="NCBI Taxonomy" id="2803939"/>
    <lineage>
        <taxon>Bacteria</taxon>
        <taxon>Pseudomonadati</taxon>
        <taxon>Pseudomonadota</taxon>
        <taxon>Alphaproteobacteria</taxon>
        <taxon>Rhodobacterales</taxon>
        <taxon>Paracoccaceae</taxon>
        <taxon>Fuscibacter</taxon>
    </lineage>
</organism>
<dbReference type="NCBIfam" id="NF005143">
    <property type="entry name" value="PRK06596.1"/>
    <property type="match status" value="1"/>
</dbReference>
<dbReference type="GO" id="GO:0003677">
    <property type="term" value="F:DNA binding"/>
    <property type="evidence" value="ECO:0007669"/>
    <property type="project" value="UniProtKB-KW"/>
</dbReference>
<gene>
    <name evidence="8" type="ORF">JI744_00755</name>
</gene>
<accession>A0A8J7MMS8</accession>
<comment type="similarity">
    <text evidence="1">Belongs to the sigma-70 factor family.</text>
</comment>
<keyword evidence="4" id="KW-0238">DNA-binding</keyword>
<keyword evidence="3" id="KW-0731">Sigma factor</keyword>
<dbReference type="InterPro" id="IPR007627">
    <property type="entry name" value="RNA_pol_sigma70_r2"/>
</dbReference>
<evidence type="ECO:0000256" key="1">
    <source>
        <dbReference type="ARBA" id="ARBA00007788"/>
    </source>
</evidence>
<dbReference type="PRINTS" id="PR00046">
    <property type="entry name" value="SIGMA70FCT"/>
</dbReference>
<dbReference type="NCBIfam" id="TIGR02937">
    <property type="entry name" value="sigma70-ECF"/>
    <property type="match status" value="1"/>
</dbReference>
<dbReference type="PANTHER" id="PTHR30376:SF3">
    <property type="entry name" value="RNA POLYMERASE SIGMA FACTOR RPOH"/>
    <property type="match status" value="1"/>
</dbReference>
<dbReference type="AlphaFoldDB" id="A0A8J7MMS8"/>
<dbReference type="InterPro" id="IPR007630">
    <property type="entry name" value="RNA_pol_sigma70_r4"/>
</dbReference>
<keyword evidence="5" id="KW-0804">Transcription</keyword>
<dbReference type="Pfam" id="PF04542">
    <property type="entry name" value="Sigma70_r2"/>
    <property type="match status" value="1"/>
</dbReference>
<evidence type="ECO:0000313" key="8">
    <source>
        <dbReference type="EMBL" id="MBL4926621.1"/>
    </source>
</evidence>
<dbReference type="GO" id="GO:0006352">
    <property type="term" value="P:DNA-templated transcription initiation"/>
    <property type="evidence" value="ECO:0007669"/>
    <property type="project" value="InterPro"/>
</dbReference>
<dbReference type="Gene3D" id="1.20.120.1810">
    <property type="match status" value="1"/>
</dbReference>
<proteinExistence type="inferred from homology"/>
<dbReference type="InterPro" id="IPR050813">
    <property type="entry name" value="Sigma-70_Factor"/>
</dbReference>
<keyword evidence="9" id="KW-1185">Reference proteome</keyword>
<evidence type="ECO:0000256" key="2">
    <source>
        <dbReference type="ARBA" id="ARBA00023015"/>
    </source>
</evidence>
<dbReference type="EMBL" id="JAESVP010000001">
    <property type="protein sequence ID" value="MBL4926621.1"/>
    <property type="molecule type" value="Genomic_DNA"/>
</dbReference>
<evidence type="ECO:0000313" key="9">
    <source>
        <dbReference type="Proteomes" id="UP000619033"/>
    </source>
</evidence>
<dbReference type="Pfam" id="PF04545">
    <property type="entry name" value="Sigma70_r4"/>
    <property type="match status" value="1"/>
</dbReference>
<feature type="domain" description="RNA polymerase sigma-70 region 4" evidence="7">
    <location>
        <begin position="227"/>
        <end position="278"/>
    </location>
</feature>
<dbReference type="Gene3D" id="1.20.140.160">
    <property type="match status" value="1"/>
</dbReference>
<sequence>MERARYTDLDLSRQARKAELLDHPTEAALARAWRESRDAAALNRLITAHLRLAIAAAARFRRYGAPMNDLVQEASVGLMKAAEKFDPDQGVRFSTYANFWIKASLQDFVMRNWSMVRTGSTAGQKTLFFNLRRTQAKLEREARDRGEVLDAATLRTMVAADLGVTLAEVTMMEARLQGSDASLNAPQASDAEGREWIELIPDDAPQPEAIVAAAHDGRRIRDGLGRALADLSPRERRIVAARQLVDRPLTLETLGSELGVSKERVRQIEFGAYAKLRAALTADAPELLALIS</sequence>
<dbReference type="GO" id="GO:0016987">
    <property type="term" value="F:sigma factor activity"/>
    <property type="evidence" value="ECO:0007669"/>
    <property type="project" value="UniProtKB-KW"/>
</dbReference>
<name>A0A8J7MMS8_9RHOB</name>